<protein>
    <submittedName>
        <fullName evidence="7">Branched-chain amino acid ABC transporter permease</fullName>
    </submittedName>
</protein>
<proteinExistence type="predicted"/>
<feature type="transmembrane region" description="Helical" evidence="6">
    <location>
        <begin position="96"/>
        <end position="116"/>
    </location>
</feature>
<dbReference type="InterPro" id="IPR043428">
    <property type="entry name" value="LivM-like"/>
</dbReference>
<keyword evidence="4 6" id="KW-1133">Transmembrane helix</keyword>
<keyword evidence="2" id="KW-1003">Cell membrane</keyword>
<gene>
    <name evidence="7" type="ORF">H261_19888</name>
</gene>
<keyword evidence="3 6" id="KW-0812">Transmembrane</keyword>
<evidence type="ECO:0000313" key="8">
    <source>
        <dbReference type="Proteomes" id="UP000011744"/>
    </source>
</evidence>
<evidence type="ECO:0000256" key="6">
    <source>
        <dbReference type="SAM" id="Phobius"/>
    </source>
</evidence>
<accession>M2Y502</accession>
<evidence type="ECO:0000256" key="3">
    <source>
        <dbReference type="ARBA" id="ARBA00022692"/>
    </source>
</evidence>
<keyword evidence="8" id="KW-1185">Reference proteome</keyword>
<dbReference type="CDD" id="cd06581">
    <property type="entry name" value="TM_PBP1_LivM_like"/>
    <property type="match status" value="1"/>
</dbReference>
<sequence length="332" mass="35034">MTDRSTAAILPMPQAGISGTRKALSMSLWVAALAIPTLAPGYTPLANQIVVMILFALSLDLLVGFTGIVTLGHAALFGTGAYTAGIMALRWTNDPLITALSGMAAAALVGLLTGSCMLRTKGLAFLVLSLAAAFMLHELANMATSVTGGDDGLQGVSFSPLLGVFEFDFRGHTAFYYSLACLFAAFLLVRRVVNSPFGWSLRGIRENDARMRAIGCPIYTRRLAAYVMSSALAGLAGALQAQTTQFVALNSLSLELSGDVLIMLILGGSGRLYGAFVGVPLFMFAQDLLAKEDPANWYLGQGLILMVMTLFVPGGVLGLVERLRRSLGRGGR</sequence>
<feature type="transmembrane region" description="Helical" evidence="6">
    <location>
        <begin position="123"/>
        <end position="140"/>
    </location>
</feature>
<dbReference type="AlphaFoldDB" id="M2Y502"/>
<dbReference type="PATRIC" id="fig|1244869.3.peg.3957"/>
<evidence type="ECO:0000256" key="2">
    <source>
        <dbReference type="ARBA" id="ARBA00022475"/>
    </source>
</evidence>
<dbReference type="GO" id="GO:0015658">
    <property type="term" value="F:branched-chain amino acid transmembrane transporter activity"/>
    <property type="evidence" value="ECO:0007669"/>
    <property type="project" value="InterPro"/>
</dbReference>
<feature type="transmembrane region" description="Helical" evidence="6">
    <location>
        <begin position="297"/>
        <end position="320"/>
    </location>
</feature>
<keyword evidence="5 6" id="KW-0472">Membrane</keyword>
<dbReference type="InterPro" id="IPR001851">
    <property type="entry name" value="ABC_transp_permease"/>
</dbReference>
<feature type="transmembrane region" description="Helical" evidence="6">
    <location>
        <begin position="49"/>
        <end position="76"/>
    </location>
</feature>
<evidence type="ECO:0000256" key="5">
    <source>
        <dbReference type="ARBA" id="ARBA00023136"/>
    </source>
</evidence>
<evidence type="ECO:0000256" key="1">
    <source>
        <dbReference type="ARBA" id="ARBA00004651"/>
    </source>
</evidence>
<feature type="transmembrane region" description="Helical" evidence="6">
    <location>
        <begin position="174"/>
        <end position="193"/>
    </location>
</feature>
<dbReference type="EMBL" id="AONQ01000079">
    <property type="protein sequence ID" value="EME68151.1"/>
    <property type="molecule type" value="Genomic_DNA"/>
</dbReference>
<comment type="subcellular location">
    <subcellularLocation>
        <location evidence="1">Cell membrane</location>
        <topology evidence="1">Multi-pass membrane protein</topology>
    </subcellularLocation>
</comment>
<dbReference type="PANTHER" id="PTHR30482:SF17">
    <property type="entry name" value="ABC TRANSPORTER ATP-BINDING PROTEIN"/>
    <property type="match status" value="1"/>
</dbReference>
<organism evidence="7 8">
    <name type="scientific">Paramagnetospirillum caucaseum</name>
    <dbReference type="NCBI Taxonomy" id="1244869"/>
    <lineage>
        <taxon>Bacteria</taxon>
        <taxon>Pseudomonadati</taxon>
        <taxon>Pseudomonadota</taxon>
        <taxon>Alphaproteobacteria</taxon>
        <taxon>Rhodospirillales</taxon>
        <taxon>Magnetospirillaceae</taxon>
        <taxon>Paramagnetospirillum</taxon>
    </lineage>
</organism>
<dbReference type="Pfam" id="PF02653">
    <property type="entry name" value="BPD_transp_2"/>
    <property type="match status" value="1"/>
</dbReference>
<dbReference type="Proteomes" id="UP000011744">
    <property type="component" value="Unassembled WGS sequence"/>
</dbReference>
<name>M2Y502_9PROT</name>
<evidence type="ECO:0000256" key="4">
    <source>
        <dbReference type="ARBA" id="ARBA00022989"/>
    </source>
</evidence>
<dbReference type="eggNOG" id="COG4177">
    <property type="taxonomic scope" value="Bacteria"/>
</dbReference>
<dbReference type="PANTHER" id="PTHR30482">
    <property type="entry name" value="HIGH-AFFINITY BRANCHED-CHAIN AMINO ACID TRANSPORT SYSTEM PERMEASE"/>
    <property type="match status" value="1"/>
</dbReference>
<feature type="transmembrane region" description="Helical" evidence="6">
    <location>
        <begin position="260"/>
        <end position="285"/>
    </location>
</feature>
<dbReference type="RefSeq" id="WP_008621087.1">
    <property type="nucleotide sequence ID" value="NZ_AONQ01000079.1"/>
</dbReference>
<dbReference type="OrthoDB" id="9804361at2"/>
<dbReference type="STRING" id="1244869.H261_19888"/>
<dbReference type="GO" id="GO:0005886">
    <property type="term" value="C:plasma membrane"/>
    <property type="evidence" value="ECO:0007669"/>
    <property type="project" value="UniProtKB-SubCell"/>
</dbReference>
<comment type="caution">
    <text evidence="7">The sequence shown here is derived from an EMBL/GenBank/DDBJ whole genome shotgun (WGS) entry which is preliminary data.</text>
</comment>
<reference evidence="7 8" key="1">
    <citation type="journal article" date="2014" name="Genome Announc.">
        <title>Draft Genome Sequence of Magnetospirillum sp. Strain SO-1, a Freshwater Magnetotactic Bacterium Isolated from the Ol'khovka River, Russia.</title>
        <authorList>
            <person name="Grouzdev D.S."/>
            <person name="Dziuba M.V."/>
            <person name="Sukhacheva M.S."/>
            <person name="Mardanov A.V."/>
            <person name="Beletskiy A.V."/>
            <person name="Kuznetsov B.B."/>
            <person name="Skryabin K.G."/>
        </authorList>
    </citation>
    <scope>NUCLEOTIDE SEQUENCE [LARGE SCALE GENOMIC DNA]</scope>
    <source>
        <strain evidence="7 8">SO-1</strain>
    </source>
</reference>
<evidence type="ECO:0000313" key="7">
    <source>
        <dbReference type="EMBL" id="EME68151.1"/>
    </source>
</evidence>